<sequence length="184" mass="19606">MSFARVRALVVVGVLAVAALVFVVVALVRDKQSDIANGANCPDGAPLADVQLPDDPAEVTLKVLNGTKRAGLADQVTSEFKNRRFTVQPSGKSKTKFDGVAEIRFGPDTVGKAQLVRAYFLAQSKMVYNAKRKGAVIEIVIGDNFQQLATTTEVNQSLVEIGEPELPPGACLKPVTKKPEAEDG</sequence>
<feature type="domain" description="LytR/CpsA/Psr regulator C-terminal" evidence="2">
    <location>
        <begin position="58"/>
        <end position="145"/>
    </location>
</feature>
<evidence type="ECO:0000313" key="4">
    <source>
        <dbReference type="Proteomes" id="UP000546162"/>
    </source>
</evidence>
<dbReference type="Pfam" id="PF13399">
    <property type="entry name" value="LytR_C"/>
    <property type="match status" value="1"/>
</dbReference>
<protein>
    <recommendedName>
        <fullName evidence="2">LytR/CpsA/Psr regulator C-terminal domain-containing protein</fullName>
    </recommendedName>
</protein>
<reference evidence="3 4" key="1">
    <citation type="submission" date="2020-08" db="EMBL/GenBank/DDBJ databases">
        <title>Sequencing the genomes of 1000 actinobacteria strains.</title>
        <authorList>
            <person name="Klenk H.-P."/>
        </authorList>
    </citation>
    <scope>NUCLEOTIDE SEQUENCE [LARGE SCALE GENOMIC DNA]</scope>
    <source>
        <strain evidence="3 4">DSM 45809</strain>
    </source>
</reference>
<comment type="caution">
    <text evidence="3">The sequence shown here is derived from an EMBL/GenBank/DDBJ whole genome shotgun (WGS) entry which is preliminary data.</text>
</comment>
<dbReference type="RefSeq" id="WP_185037329.1">
    <property type="nucleotide sequence ID" value="NZ_BAABFG010000005.1"/>
</dbReference>
<evidence type="ECO:0000259" key="2">
    <source>
        <dbReference type="Pfam" id="PF13399"/>
    </source>
</evidence>
<keyword evidence="1" id="KW-0812">Transmembrane</keyword>
<name>A0A7W7GRA2_9ACTN</name>
<keyword evidence="1" id="KW-0472">Membrane</keyword>
<dbReference type="InterPro" id="IPR027381">
    <property type="entry name" value="LytR/CpsA/Psr_C"/>
</dbReference>
<dbReference type="AlphaFoldDB" id="A0A7W7GRA2"/>
<accession>A0A7W7GRA2</accession>
<evidence type="ECO:0000256" key="1">
    <source>
        <dbReference type="SAM" id="Phobius"/>
    </source>
</evidence>
<dbReference type="Gene3D" id="3.30.70.2390">
    <property type="match status" value="1"/>
</dbReference>
<dbReference type="EMBL" id="JACHNB010000001">
    <property type="protein sequence ID" value="MBB4736827.1"/>
    <property type="molecule type" value="Genomic_DNA"/>
</dbReference>
<evidence type="ECO:0000313" key="3">
    <source>
        <dbReference type="EMBL" id="MBB4736827.1"/>
    </source>
</evidence>
<feature type="transmembrane region" description="Helical" evidence="1">
    <location>
        <begin position="6"/>
        <end position="28"/>
    </location>
</feature>
<proteinExistence type="predicted"/>
<gene>
    <name evidence="3" type="ORF">BJY16_000286</name>
</gene>
<dbReference type="Proteomes" id="UP000546162">
    <property type="component" value="Unassembled WGS sequence"/>
</dbReference>
<keyword evidence="1" id="KW-1133">Transmembrane helix</keyword>
<keyword evidence="4" id="KW-1185">Reference proteome</keyword>
<organism evidence="3 4">
    <name type="scientific">Actinoplanes octamycinicus</name>
    <dbReference type="NCBI Taxonomy" id="135948"/>
    <lineage>
        <taxon>Bacteria</taxon>
        <taxon>Bacillati</taxon>
        <taxon>Actinomycetota</taxon>
        <taxon>Actinomycetes</taxon>
        <taxon>Micromonosporales</taxon>
        <taxon>Micromonosporaceae</taxon>
        <taxon>Actinoplanes</taxon>
    </lineage>
</organism>